<evidence type="ECO:0000313" key="16">
    <source>
        <dbReference type="EMBL" id="MBJ8338090.1"/>
    </source>
</evidence>
<dbReference type="Pfam" id="PF08240">
    <property type="entry name" value="ADH_N"/>
    <property type="match status" value="1"/>
</dbReference>
<dbReference type="InterPro" id="IPR014043">
    <property type="entry name" value="Acyl_transferase_dom"/>
</dbReference>
<dbReference type="InterPro" id="IPR015083">
    <property type="entry name" value="NorB/c/GfsB-D-like_docking"/>
</dbReference>
<dbReference type="FunFam" id="3.40.47.10:FF:000019">
    <property type="entry name" value="Polyketide synthase type I"/>
    <property type="match status" value="1"/>
</dbReference>
<dbReference type="InterPro" id="IPR032821">
    <property type="entry name" value="PKS_assoc"/>
</dbReference>
<feature type="active site" description="Proton acceptor; for dehydratase activity" evidence="12">
    <location>
        <position position="969"/>
    </location>
</feature>
<proteinExistence type="predicted"/>
<dbReference type="Pfam" id="PF13602">
    <property type="entry name" value="ADH_zinc_N_2"/>
    <property type="match status" value="1"/>
</dbReference>
<sequence length="2138" mass="225236">MVDGRNDLVGALRKSLKETERLRRENQQLLDRSNEPIAIVGMSCRYPGGVTSPEALWDLVAAGRDALSEFPDDRGWDLDGLYHPDPDHPGTAYTREGGFVDNVGEFDAEFFGISPREAVVMDPQQRLLLEGTWEALEDAGIDPMSLRGTDTGVFCGLMYADYQFVAGQSERRAEVEGYLMIASAASVAAGRISYTFGFEGPAVSVDTACSSSLVALDLATKSLRAGECSLALAGGVTVLARPNIFVEFSRQRAISADGRCKSYAAAADGVGWSEGSGLLVLERLSDARRNSHRILGLIRGSAVNQDGASNGLTAPNGPSQQRVIRQALANAGVGAADIDAVDGHGTGTGLGDPIEAEALLATYGQERSKGPLQLGSIKSNIGHTQAAAGVASVIKMVLAMRHETLPPTLHVDSPSAHVDWASGEVALLTEPQKWSRNGRPRRAGISSFGVSGTNAHLILEEPPLDEPVADGAGQPRRQQVVPVLLSGRSDGAVRQQADRLRAQLIAQPELSVLDVGFATVTTRAQLERRAVVVAADRGALLSGLAAISAADPAVHVVEGVPTGSGKAVFVFPGQGAQWARMAVDLLDTSTVFAAEIATCAAAFDPFVEWRLEDVLREAPGAPSLERVDVVQPALFAVMVSLAALWRSYGVEPVAVVGHSQGEIAAAYVAGGLSLADAARVVTLRSRLVRDRLAGRGGMGSVAVTAQRAAELVEPYAGRLSVAAVNGPAAVVVSGEPEALTELLAACEAEGVRARRVAVDYASHSAQVEAIEAELLEVLSPIAPESGRLPFFSTAVGDFVDTATLDASYWYRNLRGRVDFEPAVRALIEFGAGCFVEVSPHPVLTLAVEDTVAAHGADGRVTTVASLRRDDGGMARFVTSLSEAHVSGVEVDWPAHFAGTGAMRVSLPTYAFQRQRYWLLPGAAAGNAAAAGLGAVDHPMLVASMRMGDRDEWVFTGRISQESQPWLRDHVVSDVVIVPATAVVDSLIAAGREVDCPALDELVIEAPLVLAGDGARQIQVIVGAPDPDGRREATVYSRSEFAANDDQQTTTCHARGWLTTDASAPEPFPAQWPPAGAVPVNTDAFYPTLADLGLEYGPLFQGLRMAWRTDAAVYAEVALPEDAEHGGFAIHPALFDAALHATMLDKIAGIDLPFSLSGVRIDRTSNTALRARIVAVGDAAFRIDVVDEAGVQVVSVERLTLRPVDPAQLSGARPKGNALFALEWAPVPVAAPSGSIAVSTDPDLTELEHACAQGDSPDAVVFEVETPGESGVSDAARVATWRATELLQRWLASEWLGAATLIIVTHRAVAVGGEIADPVQAAVWGLVHSAQAEHPDRFLLVDVDGGEVPDWAGLLAADEPQLAVRDGAVSAPRLGRVETGRSDDLWHLGTTRKGSLDELTILDSDGGRALGVDEVRIGVRAAGLNFRDVLIALGMYPGDAPLGSEAAGVVLETGSGVTDLATGDRVFGLVTDAFGPVAVADRRTIAPIPQRLSFTEAAAVPVVYLTAFYGLFDLADLRAGQTLLVHAAAGGVGMAAVQLAQHAGAEVFATASPSKWDALRALGISDERIASSRDLDFRDTFLSATAGAGVDVVLDSLAGEFVDATLDLLPRGGRFIEMGKTDIRDPRVVADDHPGIRYRSFDLAEAGLERIQQMLTRIAAMFEQEVLAPAPIRTWDVRRGPDAFRYLREGRNIGKVVLTVPAPLDPDKTVLVTGGTGGLGARVAKHLVESHGIRHLLLVSRRGPLAPGADNLRIELEALGARPRIVACDVADRDQAAALLDSLDIPLTAVVHTAGVLDDGLIESLTPDKIDAVLRPKLDAAWNLHELTERSDLSAFVLFSSAAAVLGNAGQANYAAANAALDALAARRHATGLPAVSLAWGLWADATGMTGELGVADLERMQRTGIGALPAELGLDLFDRALNAEVSMLAPVQLDPVALRAQSRAGLLPALLRGLVRTSARRAEPANATLSERLAGVAEADREHVVLELVLANVTAVLGHASSAAVQPDRAFKDIGFDSLAAVELRNRLTQATGVRLPATLVFDFPTPIAVARLVLGEVGVGAEPDRSPFQDELGRLETLLATVAADEAQFAEIAPRLRSLSNRLRTVLGAADDSSDDDLDSVSDNEMYELIDKELGSL</sequence>
<evidence type="ECO:0000256" key="7">
    <source>
        <dbReference type="ARBA" id="ARBA00022832"/>
    </source>
</evidence>
<dbReference type="InterPro" id="IPR016035">
    <property type="entry name" value="Acyl_Trfase/lysoPLipase"/>
</dbReference>
<evidence type="ECO:0000256" key="4">
    <source>
        <dbReference type="ARBA" id="ARBA00022450"/>
    </source>
</evidence>
<dbReference type="SUPFAM" id="SSF51735">
    <property type="entry name" value="NAD(P)-binding Rossmann-fold domains"/>
    <property type="match status" value="3"/>
</dbReference>
<comment type="cofactor">
    <cofactor evidence="1">
        <name>pantetheine 4'-phosphate</name>
        <dbReference type="ChEBI" id="CHEBI:47942"/>
    </cofactor>
</comment>
<dbReference type="Gene3D" id="3.40.50.11460">
    <property type="match status" value="1"/>
</dbReference>
<feature type="active site" description="Proton donor; for dehydratase activity" evidence="12">
    <location>
        <position position="1135"/>
    </location>
</feature>
<dbReference type="InterPro" id="IPR057326">
    <property type="entry name" value="KR_dom"/>
</dbReference>
<keyword evidence="9" id="KW-0045">Antibiotic biosynthesis</keyword>
<gene>
    <name evidence="16" type="ORF">JGU71_04255</name>
</gene>
<feature type="region of interest" description="N-terminal hotdog fold" evidence="12">
    <location>
        <begin position="937"/>
        <end position="1064"/>
    </location>
</feature>
<evidence type="ECO:0000256" key="10">
    <source>
        <dbReference type="ARBA" id="ARBA00023268"/>
    </source>
</evidence>
<keyword evidence="4" id="KW-0596">Phosphopantetheine</keyword>
<keyword evidence="8" id="KW-0443">Lipid metabolism</keyword>
<dbReference type="GO" id="GO:0004315">
    <property type="term" value="F:3-oxoacyl-[acyl-carrier-protein] synthase activity"/>
    <property type="evidence" value="ECO:0007669"/>
    <property type="project" value="InterPro"/>
</dbReference>
<dbReference type="Pfam" id="PF00698">
    <property type="entry name" value="Acyl_transf_1"/>
    <property type="match status" value="1"/>
</dbReference>
<evidence type="ECO:0000256" key="1">
    <source>
        <dbReference type="ARBA" id="ARBA00001957"/>
    </source>
</evidence>
<dbReference type="Gene3D" id="3.90.180.10">
    <property type="entry name" value="Medium-chain alcohol dehydrogenases, catalytic domain"/>
    <property type="match status" value="1"/>
</dbReference>
<dbReference type="PANTHER" id="PTHR43775:SF51">
    <property type="entry name" value="INACTIVE PHENOLPHTHIOCEROL SYNTHESIS POLYKETIDE SYNTHASE TYPE I PKS1-RELATED"/>
    <property type="match status" value="1"/>
</dbReference>
<dbReference type="InterPro" id="IPR036291">
    <property type="entry name" value="NAD(P)-bd_dom_sf"/>
</dbReference>
<dbReference type="SUPFAM" id="SSF55048">
    <property type="entry name" value="Probable ACP-binding domain of malonyl-CoA ACP transacylase"/>
    <property type="match status" value="1"/>
</dbReference>
<dbReference type="RefSeq" id="WP_199702582.1">
    <property type="nucleotide sequence ID" value="NZ_JAEMNV010000001.1"/>
</dbReference>
<evidence type="ECO:0000259" key="13">
    <source>
        <dbReference type="PROSITE" id="PS50075"/>
    </source>
</evidence>
<dbReference type="SUPFAM" id="SSF52151">
    <property type="entry name" value="FabD/lysophospholipase-like"/>
    <property type="match status" value="1"/>
</dbReference>
<dbReference type="InterPro" id="IPR018201">
    <property type="entry name" value="Ketoacyl_synth_AS"/>
</dbReference>
<dbReference type="FunFam" id="3.40.366.10:FF:000002">
    <property type="entry name" value="Probable polyketide synthase 2"/>
    <property type="match status" value="1"/>
</dbReference>
<dbReference type="Pfam" id="PF00109">
    <property type="entry name" value="ketoacyl-synt"/>
    <property type="match status" value="1"/>
</dbReference>
<dbReference type="CDD" id="cd05195">
    <property type="entry name" value="enoyl_red"/>
    <property type="match status" value="1"/>
</dbReference>
<dbReference type="InterPro" id="IPR009081">
    <property type="entry name" value="PP-bd_ACP"/>
</dbReference>
<evidence type="ECO:0000256" key="2">
    <source>
        <dbReference type="ARBA" id="ARBA00004792"/>
    </source>
</evidence>
<dbReference type="InterPro" id="IPR020806">
    <property type="entry name" value="PKS_PP-bd"/>
</dbReference>
<keyword evidence="11" id="KW-0012">Acyltransferase</keyword>
<dbReference type="Pfam" id="PF16197">
    <property type="entry name" value="KAsynt_C_assoc"/>
    <property type="match status" value="1"/>
</dbReference>
<dbReference type="InterPro" id="IPR018247">
    <property type="entry name" value="EF_Hand_1_Ca_BS"/>
</dbReference>
<comment type="caution">
    <text evidence="16">The sequence shown here is derived from an EMBL/GenBank/DDBJ whole genome shotgun (WGS) entry which is preliminary data.</text>
</comment>
<dbReference type="EMBL" id="JAEMNV010000001">
    <property type="protein sequence ID" value="MBJ8338090.1"/>
    <property type="molecule type" value="Genomic_DNA"/>
</dbReference>
<dbReference type="GO" id="GO:0016491">
    <property type="term" value="F:oxidoreductase activity"/>
    <property type="evidence" value="ECO:0007669"/>
    <property type="project" value="InterPro"/>
</dbReference>
<dbReference type="Pfam" id="PF22953">
    <property type="entry name" value="SpnB_Rossmann"/>
    <property type="match status" value="1"/>
</dbReference>
<dbReference type="Pfam" id="PF08990">
    <property type="entry name" value="Docking"/>
    <property type="match status" value="1"/>
</dbReference>
<dbReference type="Gene3D" id="3.40.50.720">
    <property type="entry name" value="NAD(P)-binding Rossmann-like Domain"/>
    <property type="match status" value="1"/>
</dbReference>
<name>A0A934NMW2_9NOCA</name>
<feature type="domain" description="PKS/mFAS DH" evidence="15">
    <location>
        <begin position="937"/>
        <end position="1209"/>
    </location>
</feature>
<dbReference type="Gene3D" id="3.40.47.10">
    <property type="match status" value="1"/>
</dbReference>
<dbReference type="GO" id="GO:0031177">
    <property type="term" value="F:phosphopantetheine binding"/>
    <property type="evidence" value="ECO:0007669"/>
    <property type="project" value="InterPro"/>
</dbReference>
<dbReference type="SMART" id="SM01294">
    <property type="entry name" value="PKS_PP_betabranch"/>
    <property type="match status" value="1"/>
</dbReference>
<dbReference type="PROSITE" id="PS50075">
    <property type="entry name" value="CARRIER"/>
    <property type="match status" value="1"/>
</dbReference>
<dbReference type="SUPFAM" id="SSF50129">
    <property type="entry name" value="GroES-like"/>
    <property type="match status" value="1"/>
</dbReference>
<dbReference type="Pfam" id="PF08659">
    <property type="entry name" value="KR"/>
    <property type="match status" value="1"/>
</dbReference>
<dbReference type="InterPro" id="IPR001227">
    <property type="entry name" value="Ac_transferase_dom_sf"/>
</dbReference>
<dbReference type="SUPFAM" id="SSF47336">
    <property type="entry name" value="ACP-like"/>
    <property type="match status" value="1"/>
</dbReference>
<dbReference type="InterPro" id="IPR020843">
    <property type="entry name" value="ER"/>
</dbReference>
<evidence type="ECO:0000256" key="12">
    <source>
        <dbReference type="PROSITE-ProRule" id="PRU01363"/>
    </source>
</evidence>
<evidence type="ECO:0000256" key="3">
    <source>
        <dbReference type="ARBA" id="ARBA00005189"/>
    </source>
</evidence>
<dbReference type="Proteomes" id="UP000655868">
    <property type="component" value="Unassembled WGS sequence"/>
</dbReference>
<dbReference type="SMART" id="SM00822">
    <property type="entry name" value="PKS_KR"/>
    <property type="match status" value="1"/>
</dbReference>
<dbReference type="SMART" id="SM00825">
    <property type="entry name" value="PKS_KS"/>
    <property type="match status" value="1"/>
</dbReference>
<comment type="pathway">
    <text evidence="2">Antibiotic biosynthesis.</text>
</comment>
<keyword evidence="17" id="KW-1185">Reference proteome</keyword>
<dbReference type="FunFam" id="3.90.180.10:FF:000032">
    <property type="entry name" value="Probable polyketide synthase pks1"/>
    <property type="match status" value="1"/>
</dbReference>
<dbReference type="InterPro" id="IPR013968">
    <property type="entry name" value="PKS_KR"/>
</dbReference>
<dbReference type="InterPro" id="IPR042104">
    <property type="entry name" value="PKS_dehydratase_sf"/>
</dbReference>
<evidence type="ECO:0000256" key="9">
    <source>
        <dbReference type="ARBA" id="ARBA00023194"/>
    </source>
</evidence>
<dbReference type="InterPro" id="IPR014030">
    <property type="entry name" value="Ketoacyl_synth_N"/>
</dbReference>
<dbReference type="SMART" id="SM00823">
    <property type="entry name" value="PKS_PP"/>
    <property type="match status" value="1"/>
</dbReference>
<dbReference type="Gene3D" id="3.10.129.110">
    <property type="entry name" value="Polyketide synthase dehydratase"/>
    <property type="match status" value="1"/>
</dbReference>
<keyword evidence="7" id="KW-0276">Fatty acid metabolism</keyword>
<dbReference type="SMART" id="SM00829">
    <property type="entry name" value="PKS_ER"/>
    <property type="match status" value="1"/>
</dbReference>
<keyword evidence="10" id="KW-0511">Multifunctional enzyme</keyword>
<dbReference type="CDD" id="cd08956">
    <property type="entry name" value="KR_3_FAS_SDR_x"/>
    <property type="match status" value="1"/>
</dbReference>
<evidence type="ECO:0000256" key="5">
    <source>
        <dbReference type="ARBA" id="ARBA00022553"/>
    </source>
</evidence>
<dbReference type="GO" id="GO:0033068">
    <property type="term" value="P:macrolide biosynthetic process"/>
    <property type="evidence" value="ECO:0007669"/>
    <property type="project" value="UniProtKB-ARBA"/>
</dbReference>
<dbReference type="PROSITE" id="PS00012">
    <property type="entry name" value="PHOSPHOPANTETHEINE"/>
    <property type="match status" value="1"/>
</dbReference>
<reference evidence="16" key="1">
    <citation type="submission" date="2020-12" db="EMBL/GenBank/DDBJ databases">
        <title>Antrihabitans popcorni sp. nov. and Antrihabitans auranticaus sp. nov., isolated from a larva cave.</title>
        <authorList>
            <person name="Lee S.D."/>
            <person name="Kim I.S."/>
        </authorList>
    </citation>
    <scope>NUCLEOTIDE SEQUENCE</scope>
    <source>
        <strain evidence="16">YC3-6</strain>
    </source>
</reference>
<dbReference type="Gene3D" id="3.30.70.3290">
    <property type="match status" value="1"/>
</dbReference>
<evidence type="ECO:0000259" key="14">
    <source>
        <dbReference type="PROSITE" id="PS52004"/>
    </source>
</evidence>
<dbReference type="Pfam" id="PF02801">
    <property type="entry name" value="Ketoacyl-synt_C"/>
    <property type="match status" value="1"/>
</dbReference>
<dbReference type="Pfam" id="PF21089">
    <property type="entry name" value="PKS_DH_N"/>
    <property type="match status" value="1"/>
</dbReference>
<dbReference type="GO" id="GO:0006633">
    <property type="term" value="P:fatty acid biosynthetic process"/>
    <property type="evidence" value="ECO:0007669"/>
    <property type="project" value="InterPro"/>
</dbReference>
<dbReference type="InterPro" id="IPR013154">
    <property type="entry name" value="ADH-like_N"/>
</dbReference>
<dbReference type="FunFam" id="3.40.50.720:FF:000209">
    <property type="entry name" value="Polyketide synthase Pks12"/>
    <property type="match status" value="1"/>
</dbReference>
<evidence type="ECO:0000256" key="6">
    <source>
        <dbReference type="ARBA" id="ARBA00022679"/>
    </source>
</evidence>
<dbReference type="Pfam" id="PF14765">
    <property type="entry name" value="PS-DH"/>
    <property type="match status" value="1"/>
</dbReference>
<dbReference type="InterPro" id="IPR020841">
    <property type="entry name" value="PKS_Beta-ketoAc_synthase_dom"/>
</dbReference>
<keyword evidence="5" id="KW-0597">Phosphoprotein</keyword>
<comment type="pathway">
    <text evidence="3">Lipid metabolism.</text>
</comment>
<dbReference type="InterPro" id="IPR016036">
    <property type="entry name" value="Malonyl_transacylase_ACP-bd"/>
</dbReference>
<evidence type="ECO:0000256" key="8">
    <source>
        <dbReference type="ARBA" id="ARBA00023098"/>
    </source>
</evidence>
<dbReference type="PROSITE" id="PS52019">
    <property type="entry name" value="PKS_MFAS_DH"/>
    <property type="match status" value="1"/>
</dbReference>
<dbReference type="InterPro" id="IPR050091">
    <property type="entry name" value="PKS_NRPS_Biosynth_Enz"/>
</dbReference>
<dbReference type="SUPFAM" id="SSF53901">
    <property type="entry name" value="Thiolase-like"/>
    <property type="match status" value="1"/>
</dbReference>
<dbReference type="SMART" id="SM00827">
    <property type="entry name" value="PKS_AT"/>
    <property type="match status" value="1"/>
</dbReference>
<dbReference type="FunFam" id="1.10.1200.10:FF:000007">
    <property type="entry name" value="Probable polyketide synthase pks17"/>
    <property type="match status" value="1"/>
</dbReference>
<dbReference type="InterPro" id="IPR036736">
    <property type="entry name" value="ACP-like_sf"/>
</dbReference>
<dbReference type="GO" id="GO:0004312">
    <property type="term" value="F:fatty acid synthase activity"/>
    <property type="evidence" value="ECO:0007669"/>
    <property type="project" value="TreeGrafter"/>
</dbReference>
<dbReference type="InterPro" id="IPR006162">
    <property type="entry name" value="Ppantetheine_attach_site"/>
</dbReference>
<dbReference type="InterPro" id="IPR020807">
    <property type="entry name" value="PKS_DH"/>
</dbReference>
<dbReference type="InterPro" id="IPR055123">
    <property type="entry name" value="SpnB-like_Rossmann"/>
</dbReference>
<dbReference type="InterPro" id="IPR014031">
    <property type="entry name" value="Ketoacyl_synth_C"/>
</dbReference>
<dbReference type="SMART" id="SM00826">
    <property type="entry name" value="PKS_DH"/>
    <property type="match status" value="1"/>
</dbReference>
<protein>
    <submittedName>
        <fullName evidence="16">SDR family NAD(P)-dependent oxidoreductase</fullName>
    </submittedName>
</protein>
<dbReference type="CDD" id="cd00833">
    <property type="entry name" value="PKS"/>
    <property type="match status" value="1"/>
</dbReference>
<dbReference type="InterPro" id="IPR049552">
    <property type="entry name" value="PKS_DH_N"/>
</dbReference>
<organism evidence="16 17">
    <name type="scientific">Antrihabitans stalagmiti</name>
    <dbReference type="NCBI Taxonomy" id="2799499"/>
    <lineage>
        <taxon>Bacteria</taxon>
        <taxon>Bacillati</taxon>
        <taxon>Actinomycetota</taxon>
        <taxon>Actinomycetes</taxon>
        <taxon>Mycobacteriales</taxon>
        <taxon>Nocardiaceae</taxon>
        <taxon>Antrihabitans</taxon>
    </lineage>
</organism>
<feature type="domain" description="Ketosynthase family 3 (KS3)" evidence="14">
    <location>
        <begin position="34"/>
        <end position="461"/>
    </location>
</feature>
<keyword evidence="6" id="KW-0808">Transferase</keyword>
<dbReference type="Gene3D" id="1.10.1200.10">
    <property type="entry name" value="ACP-like"/>
    <property type="match status" value="1"/>
</dbReference>
<dbReference type="PROSITE" id="PS52004">
    <property type="entry name" value="KS3_2"/>
    <property type="match status" value="1"/>
</dbReference>
<dbReference type="InterPro" id="IPR049900">
    <property type="entry name" value="PKS_mFAS_DH"/>
</dbReference>
<evidence type="ECO:0000313" key="17">
    <source>
        <dbReference type="Proteomes" id="UP000655868"/>
    </source>
</evidence>
<dbReference type="Pfam" id="PF00550">
    <property type="entry name" value="PP-binding"/>
    <property type="match status" value="1"/>
</dbReference>
<dbReference type="InterPro" id="IPR011032">
    <property type="entry name" value="GroES-like_sf"/>
</dbReference>
<accession>A0A934NMW2</accession>
<dbReference type="Gene3D" id="3.40.366.10">
    <property type="entry name" value="Malonyl-Coenzyme A Acyl Carrier Protein, domain 2"/>
    <property type="match status" value="1"/>
</dbReference>
<dbReference type="InterPro" id="IPR049551">
    <property type="entry name" value="PKS_DH_C"/>
</dbReference>
<dbReference type="PROSITE" id="PS00018">
    <property type="entry name" value="EF_HAND_1"/>
    <property type="match status" value="1"/>
</dbReference>
<dbReference type="PROSITE" id="PS00606">
    <property type="entry name" value="KS3_1"/>
    <property type="match status" value="1"/>
</dbReference>
<evidence type="ECO:0000259" key="15">
    <source>
        <dbReference type="PROSITE" id="PS52019"/>
    </source>
</evidence>
<evidence type="ECO:0000256" key="11">
    <source>
        <dbReference type="ARBA" id="ARBA00023315"/>
    </source>
</evidence>
<feature type="region of interest" description="C-terminal hotdog fold" evidence="12">
    <location>
        <begin position="1076"/>
        <end position="1209"/>
    </location>
</feature>
<feature type="domain" description="Carrier" evidence="13">
    <location>
        <begin position="1983"/>
        <end position="2058"/>
    </location>
</feature>
<dbReference type="InterPro" id="IPR016039">
    <property type="entry name" value="Thiolase-like"/>
</dbReference>
<dbReference type="PANTHER" id="PTHR43775">
    <property type="entry name" value="FATTY ACID SYNTHASE"/>
    <property type="match status" value="1"/>
</dbReference>